<dbReference type="SUPFAM" id="SSF54593">
    <property type="entry name" value="Glyoxalase/Bleomycin resistance protein/Dihydroxybiphenyl dioxygenase"/>
    <property type="match status" value="1"/>
</dbReference>
<evidence type="ECO:0000256" key="3">
    <source>
        <dbReference type="SAM" id="MobiDB-lite"/>
    </source>
</evidence>
<dbReference type="PANTHER" id="PTHR43877">
    <property type="entry name" value="AMINOALKYLPHOSPHONATE N-ACETYLTRANSFERASE-RELATED-RELATED"/>
    <property type="match status" value="1"/>
</dbReference>
<dbReference type="Gene3D" id="3.10.180.10">
    <property type="entry name" value="2,3-Dihydroxybiphenyl 1,2-Dioxygenase, domain 1"/>
    <property type="match status" value="1"/>
</dbReference>
<evidence type="ECO:0000259" key="4">
    <source>
        <dbReference type="PROSITE" id="PS51186"/>
    </source>
</evidence>
<dbReference type="InterPro" id="IPR016181">
    <property type="entry name" value="Acyl_CoA_acyltransferase"/>
</dbReference>
<reference evidence="6 7" key="1">
    <citation type="journal article" date="2013" name="Genome Announc.">
        <title>Draft genome sequence of an Actinobacterium, Brachybacterium muris strain UCD-AY4.</title>
        <authorList>
            <person name="Lo J.R."/>
            <person name="Lang J.M."/>
            <person name="Darling A.E."/>
            <person name="Eisen J.A."/>
            <person name="Coil D.A."/>
        </authorList>
    </citation>
    <scope>NUCLEOTIDE SEQUENCE [LARGE SCALE GENOMIC DNA]</scope>
    <source>
        <strain evidence="6 7">UCD-AY4</strain>
    </source>
</reference>
<organism evidence="6 7">
    <name type="scientific">Brachybacterium muris UCD-AY4</name>
    <dbReference type="NCBI Taxonomy" id="1249481"/>
    <lineage>
        <taxon>Bacteria</taxon>
        <taxon>Bacillati</taxon>
        <taxon>Actinomycetota</taxon>
        <taxon>Actinomycetes</taxon>
        <taxon>Micrococcales</taxon>
        <taxon>Dermabacteraceae</taxon>
        <taxon>Brachybacterium</taxon>
    </lineage>
</organism>
<keyword evidence="2" id="KW-0012">Acyltransferase</keyword>
<evidence type="ECO:0000313" key="7">
    <source>
        <dbReference type="Proteomes" id="UP000019754"/>
    </source>
</evidence>
<dbReference type="GO" id="GO:0016747">
    <property type="term" value="F:acyltransferase activity, transferring groups other than amino-acyl groups"/>
    <property type="evidence" value="ECO:0007669"/>
    <property type="project" value="InterPro"/>
</dbReference>
<feature type="domain" description="N-acetyltransferase" evidence="4">
    <location>
        <begin position="5"/>
        <end position="169"/>
    </location>
</feature>
<accession>A0A022KXU3</accession>
<dbReference type="EMBL" id="AORC01000003">
    <property type="protein sequence ID" value="EYT50708.1"/>
    <property type="molecule type" value="Genomic_DNA"/>
</dbReference>
<dbReference type="HOGENOM" id="CLU_846411_0_0_11"/>
<dbReference type="AlphaFoldDB" id="A0A022KXU3"/>
<dbReference type="InterPro" id="IPR029068">
    <property type="entry name" value="Glyas_Bleomycin-R_OHBP_Dase"/>
</dbReference>
<keyword evidence="1" id="KW-0808">Transferase</keyword>
<dbReference type="STRING" id="1249481.D641_0102530"/>
<protein>
    <submittedName>
        <fullName evidence="6">Glyoxalase</fullName>
    </submittedName>
</protein>
<feature type="domain" description="VOC" evidence="5">
    <location>
        <begin position="199"/>
        <end position="327"/>
    </location>
</feature>
<sequence>MSGPFTLRPLTGPDAPLVQELLEAAPDYTRRTQARDVAPTDGTGVLTAVPPGLDPRAKTVLGLCDDAGSLLALAYVLHGWPEPDTAHIGLLLVRQDAQGAGLGRLLHETLLAQVRLHAGLRLVRAGIVSTNAEVAVPFWQRMGYRPTAEVHPHQPQGALQGAEMTTTIWEREIRDRDNRDQECRDHESSAPARDGHPSGLHHLELWTADLATTEPAWHWLLTTLGWQAERVEGWELGRIWRHRDGSYIVLEQSDDVIGDRSDRMRPGMNHLALTCPGRELLDSLRGTAAEHGWRELFAERYPHAGGEDHGAWYAEDPEGIEVEVVVEN</sequence>
<dbReference type="InterPro" id="IPR050832">
    <property type="entry name" value="Bact_Acetyltransf"/>
</dbReference>
<comment type="caution">
    <text evidence="6">The sequence shown here is derived from an EMBL/GenBank/DDBJ whole genome shotgun (WGS) entry which is preliminary data.</text>
</comment>
<evidence type="ECO:0000259" key="5">
    <source>
        <dbReference type="PROSITE" id="PS51819"/>
    </source>
</evidence>
<dbReference type="Pfam" id="PF13669">
    <property type="entry name" value="Glyoxalase_4"/>
    <property type="match status" value="1"/>
</dbReference>
<evidence type="ECO:0000313" key="6">
    <source>
        <dbReference type="EMBL" id="EYT50708.1"/>
    </source>
</evidence>
<name>A0A022KXU3_9MICO</name>
<evidence type="ECO:0000256" key="2">
    <source>
        <dbReference type="ARBA" id="ARBA00023315"/>
    </source>
</evidence>
<dbReference type="InterPro" id="IPR037523">
    <property type="entry name" value="VOC_core"/>
</dbReference>
<dbReference type="PROSITE" id="PS51186">
    <property type="entry name" value="GNAT"/>
    <property type="match status" value="1"/>
</dbReference>
<gene>
    <name evidence="6" type="ORF">D641_0102530</name>
</gene>
<keyword evidence="7" id="KW-1185">Reference proteome</keyword>
<dbReference type="PROSITE" id="PS51819">
    <property type="entry name" value="VOC"/>
    <property type="match status" value="1"/>
</dbReference>
<dbReference type="InterPro" id="IPR000182">
    <property type="entry name" value="GNAT_dom"/>
</dbReference>
<dbReference type="Pfam" id="PF00583">
    <property type="entry name" value="Acetyltransf_1"/>
    <property type="match status" value="1"/>
</dbReference>
<dbReference type="Proteomes" id="UP000019754">
    <property type="component" value="Unassembled WGS sequence"/>
</dbReference>
<proteinExistence type="predicted"/>
<feature type="region of interest" description="Disordered" evidence="3">
    <location>
        <begin position="173"/>
        <end position="198"/>
    </location>
</feature>
<dbReference type="SUPFAM" id="SSF55729">
    <property type="entry name" value="Acyl-CoA N-acyltransferases (Nat)"/>
    <property type="match status" value="1"/>
</dbReference>
<dbReference type="CDD" id="cd04301">
    <property type="entry name" value="NAT_SF"/>
    <property type="match status" value="1"/>
</dbReference>
<dbReference type="Gene3D" id="3.40.630.30">
    <property type="match status" value="1"/>
</dbReference>
<evidence type="ECO:0000256" key="1">
    <source>
        <dbReference type="ARBA" id="ARBA00022679"/>
    </source>
</evidence>